<protein>
    <submittedName>
        <fullName evidence="6">DNA-binding transcriptional regulator, AcrR family</fullName>
    </submittedName>
</protein>
<feature type="DNA-binding region" description="H-T-H motif" evidence="4">
    <location>
        <begin position="35"/>
        <end position="54"/>
    </location>
</feature>
<dbReference type="PROSITE" id="PS01081">
    <property type="entry name" value="HTH_TETR_1"/>
    <property type="match status" value="1"/>
</dbReference>
<reference evidence="6 7" key="1">
    <citation type="submission" date="2016-11" db="EMBL/GenBank/DDBJ databases">
        <title>Comparative genomics of Bartonella apis.</title>
        <authorList>
            <person name="Engel P."/>
        </authorList>
    </citation>
    <scope>NUCLEOTIDE SEQUENCE [LARGE SCALE GENOMIC DNA]</scope>
    <source>
        <strain evidence="6 7">BBC0122</strain>
    </source>
</reference>
<evidence type="ECO:0000313" key="7">
    <source>
        <dbReference type="Proteomes" id="UP000189632"/>
    </source>
</evidence>
<dbReference type="InterPro" id="IPR001647">
    <property type="entry name" value="HTH_TetR"/>
</dbReference>
<evidence type="ECO:0000256" key="4">
    <source>
        <dbReference type="PROSITE-ProRule" id="PRU00335"/>
    </source>
</evidence>
<proteinExistence type="predicted"/>
<evidence type="ECO:0000313" key="6">
    <source>
        <dbReference type="EMBL" id="AQT47585.1"/>
    </source>
</evidence>
<feature type="domain" description="HTH tetR-type" evidence="5">
    <location>
        <begin position="12"/>
        <end position="72"/>
    </location>
</feature>
<evidence type="ECO:0000256" key="1">
    <source>
        <dbReference type="ARBA" id="ARBA00023015"/>
    </source>
</evidence>
<dbReference type="GO" id="GO:0003700">
    <property type="term" value="F:DNA-binding transcription factor activity"/>
    <property type="evidence" value="ECO:0007669"/>
    <property type="project" value="TreeGrafter"/>
</dbReference>
<dbReference type="PRINTS" id="PR00455">
    <property type="entry name" value="HTHTETR"/>
</dbReference>
<dbReference type="InterPro" id="IPR023772">
    <property type="entry name" value="DNA-bd_HTH_TetR-type_CS"/>
</dbReference>
<dbReference type="OrthoDB" id="9816431at2"/>
<dbReference type="Gene3D" id="1.10.357.10">
    <property type="entry name" value="Tetracycline Repressor, domain 2"/>
    <property type="match status" value="1"/>
</dbReference>
<dbReference type="InterPro" id="IPR009057">
    <property type="entry name" value="Homeodomain-like_sf"/>
</dbReference>
<sequence>MTKELKHQYSAVDARDRIIDAALQVFADVGYAGASMRTIAEKAGVSAALIHHHFKDKETLWKIVNKRISLEFHEYVSKGTEMEDPTSSFERLMRNFQQYWLHHPLSLRLQLWRMLEASIEERQSRSSFLNEYFVPKIRQAQKAGVVRDDIPAGLAMLTFGGLMLFSLLNRLELDHAVSLDSDHPLDDDELFTYLISLIATTGKTGK</sequence>
<dbReference type="GO" id="GO:0000976">
    <property type="term" value="F:transcription cis-regulatory region binding"/>
    <property type="evidence" value="ECO:0007669"/>
    <property type="project" value="TreeGrafter"/>
</dbReference>
<dbReference type="RefSeq" id="WP_077992642.1">
    <property type="nucleotide sequence ID" value="NZ_CP015625.1"/>
</dbReference>
<dbReference type="KEGG" id="bapi:BBC0122_014800"/>
<keyword evidence="1" id="KW-0805">Transcription regulation</keyword>
<dbReference type="InterPro" id="IPR036271">
    <property type="entry name" value="Tet_transcr_reg_TetR-rel_C_sf"/>
</dbReference>
<dbReference type="InterPro" id="IPR041467">
    <property type="entry name" value="Sco4008_C"/>
</dbReference>
<evidence type="ECO:0000259" key="5">
    <source>
        <dbReference type="PROSITE" id="PS50977"/>
    </source>
</evidence>
<evidence type="ECO:0000256" key="2">
    <source>
        <dbReference type="ARBA" id="ARBA00023125"/>
    </source>
</evidence>
<keyword evidence="2 4" id="KW-0238">DNA-binding</keyword>
<dbReference type="EMBL" id="CP015625">
    <property type="protein sequence ID" value="AQT47585.1"/>
    <property type="molecule type" value="Genomic_DNA"/>
</dbReference>
<dbReference type="SUPFAM" id="SSF48498">
    <property type="entry name" value="Tetracyclin repressor-like, C-terminal domain"/>
    <property type="match status" value="1"/>
</dbReference>
<keyword evidence="3" id="KW-0804">Transcription</keyword>
<dbReference type="SUPFAM" id="SSF46689">
    <property type="entry name" value="Homeodomain-like"/>
    <property type="match status" value="1"/>
</dbReference>
<dbReference type="Pfam" id="PF17926">
    <property type="entry name" value="TetR_C_21"/>
    <property type="match status" value="1"/>
</dbReference>
<evidence type="ECO:0000256" key="3">
    <source>
        <dbReference type="ARBA" id="ARBA00023163"/>
    </source>
</evidence>
<dbReference type="PANTHER" id="PTHR30055:SF234">
    <property type="entry name" value="HTH-TYPE TRANSCRIPTIONAL REGULATOR BETI"/>
    <property type="match status" value="1"/>
</dbReference>
<dbReference type="PROSITE" id="PS50977">
    <property type="entry name" value="HTH_TETR_2"/>
    <property type="match status" value="1"/>
</dbReference>
<gene>
    <name evidence="6" type="ORF">BBC0122_014800</name>
</gene>
<dbReference type="InterPro" id="IPR050109">
    <property type="entry name" value="HTH-type_TetR-like_transc_reg"/>
</dbReference>
<dbReference type="Proteomes" id="UP000189632">
    <property type="component" value="Chromosome"/>
</dbReference>
<accession>A0A1U9MI64</accession>
<dbReference type="AlphaFoldDB" id="A0A1U9MI64"/>
<keyword evidence="7" id="KW-1185">Reference proteome</keyword>
<dbReference type="PANTHER" id="PTHR30055">
    <property type="entry name" value="HTH-TYPE TRANSCRIPTIONAL REGULATOR RUTR"/>
    <property type="match status" value="1"/>
</dbReference>
<name>A0A1U9MI64_9HYPH</name>
<organism evidence="6 7">
    <name type="scientific">Bartonella choladocola</name>
    <dbReference type="NCBI Taxonomy" id="2750995"/>
    <lineage>
        <taxon>Bacteria</taxon>
        <taxon>Pseudomonadati</taxon>
        <taxon>Pseudomonadota</taxon>
        <taxon>Alphaproteobacteria</taxon>
        <taxon>Hyphomicrobiales</taxon>
        <taxon>Bartonellaceae</taxon>
        <taxon>Bartonella</taxon>
    </lineage>
</organism>
<dbReference type="Pfam" id="PF00440">
    <property type="entry name" value="TetR_N"/>
    <property type="match status" value="1"/>
</dbReference>